<dbReference type="PANTHER" id="PTHR43441">
    <property type="entry name" value="RIBOSOMAL-PROTEIN-SERINE ACETYLTRANSFERASE"/>
    <property type="match status" value="1"/>
</dbReference>
<dbReference type="Pfam" id="PF13302">
    <property type="entry name" value="Acetyltransf_3"/>
    <property type="match status" value="1"/>
</dbReference>
<dbReference type="RefSeq" id="WP_048309141.1">
    <property type="nucleotide sequence ID" value="NZ_CP119526.1"/>
</dbReference>
<protein>
    <submittedName>
        <fullName evidence="2">Acetyltransferase</fullName>
    </submittedName>
</protein>
<organism evidence="2 3">
    <name type="scientific">Guptibacillus hwajinpoensis</name>
    <dbReference type="NCBI Taxonomy" id="208199"/>
    <lineage>
        <taxon>Bacteria</taxon>
        <taxon>Bacillati</taxon>
        <taxon>Bacillota</taxon>
        <taxon>Bacilli</taxon>
        <taxon>Bacillales</taxon>
        <taxon>Guptibacillaceae</taxon>
        <taxon>Guptibacillus</taxon>
    </lineage>
</organism>
<dbReference type="EMBL" id="LELK01000001">
    <property type="protein sequence ID" value="KMM38058.1"/>
    <property type="molecule type" value="Genomic_DNA"/>
</dbReference>
<dbReference type="AlphaFoldDB" id="A0A0J6CY78"/>
<dbReference type="InterPro" id="IPR051908">
    <property type="entry name" value="Ribosomal_N-acetyltransferase"/>
</dbReference>
<dbReference type="Proteomes" id="UP000035996">
    <property type="component" value="Unassembled WGS sequence"/>
</dbReference>
<dbReference type="Gene3D" id="3.40.630.30">
    <property type="match status" value="1"/>
</dbReference>
<name>A0A0J6CY78_9BACL</name>
<keyword evidence="3" id="KW-1185">Reference proteome</keyword>
<reference evidence="2" key="1">
    <citation type="submission" date="2015-06" db="EMBL/GenBank/DDBJ databases">
        <authorList>
            <person name="Liu B."/>
            <person name="Wang J."/>
            <person name="Zhu Y."/>
            <person name="Liu G."/>
            <person name="Chen Q."/>
            <person name="Zheng C."/>
            <person name="Che J."/>
            <person name="Ge C."/>
            <person name="Shi H."/>
            <person name="Pan Z."/>
            <person name="Liu X."/>
        </authorList>
    </citation>
    <scope>NUCLEOTIDE SEQUENCE [LARGE SCALE GENOMIC DNA]</scope>
    <source>
        <strain evidence="2">DSM 16346</strain>
    </source>
</reference>
<proteinExistence type="predicted"/>
<dbReference type="GO" id="GO:0005737">
    <property type="term" value="C:cytoplasm"/>
    <property type="evidence" value="ECO:0007669"/>
    <property type="project" value="TreeGrafter"/>
</dbReference>
<dbReference type="GO" id="GO:1990189">
    <property type="term" value="F:protein N-terminal-serine acetyltransferase activity"/>
    <property type="evidence" value="ECO:0007669"/>
    <property type="project" value="TreeGrafter"/>
</dbReference>
<evidence type="ECO:0000313" key="2">
    <source>
        <dbReference type="EMBL" id="KMM38058.1"/>
    </source>
</evidence>
<dbReference type="InterPro" id="IPR016181">
    <property type="entry name" value="Acyl_CoA_acyltransferase"/>
</dbReference>
<comment type="caution">
    <text evidence="2">The sequence shown here is derived from an EMBL/GenBank/DDBJ whole genome shotgun (WGS) entry which is preliminary data.</text>
</comment>
<dbReference type="PATRIC" id="fig|157733.3.peg.2541"/>
<dbReference type="InterPro" id="IPR000182">
    <property type="entry name" value="GNAT_dom"/>
</dbReference>
<dbReference type="OrthoDB" id="9799321at2"/>
<sequence length="187" mass="21588">MKPILIDFPYEFETERLHIRYPIPGDGTAVHQAIQSSIEELKPWMPFAQSEQTLDDVEANIRESHADFLKRTDLRLLLFNKNSGSLIGSSGLHRIDWTLRKFEIGYWIDSRYSGEGFMSEAVSGISDFAFDHLEAKRVEIRCNKDNFRSRKVAERVNFELEAILRNDSLSINGEELIDTCVYAKITK</sequence>
<dbReference type="STRING" id="157733.AB986_01660"/>
<evidence type="ECO:0000313" key="3">
    <source>
        <dbReference type="Proteomes" id="UP000035996"/>
    </source>
</evidence>
<accession>A0A0J6CY78</accession>
<dbReference type="GO" id="GO:0008999">
    <property type="term" value="F:protein-N-terminal-alanine acetyltransferase activity"/>
    <property type="evidence" value="ECO:0007669"/>
    <property type="project" value="TreeGrafter"/>
</dbReference>
<dbReference type="SUPFAM" id="SSF55729">
    <property type="entry name" value="Acyl-CoA N-acyltransferases (Nat)"/>
    <property type="match status" value="1"/>
</dbReference>
<evidence type="ECO:0000259" key="1">
    <source>
        <dbReference type="PROSITE" id="PS51186"/>
    </source>
</evidence>
<dbReference type="PANTHER" id="PTHR43441:SF3">
    <property type="entry name" value="ACETYLTRANSFERASE"/>
    <property type="match status" value="1"/>
</dbReference>
<gene>
    <name evidence="2" type="ORF">AB986_01660</name>
</gene>
<feature type="domain" description="N-acetyltransferase" evidence="1">
    <location>
        <begin position="36"/>
        <end position="187"/>
    </location>
</feature>
<dbReference type="PROSITE" id="PS51186">
    <property type="entry name" value="GNAT"/>
    <property type="match status" value="1"/>
</dbReference>